<name>A0A8J6EEC2_ELECQ</name>
<protein>
    <recommendedName>
        <fullName evidence="1">Pyrin domain-containing protein</fullName>
    </recommendedName>
</protein>
<dbReference type="OrthoDB" id="10058437at2759"/>
<dbReference type="SMART" id="SM01289">
    <property type="entry name" value="PYRIN"/>
    <property type="match status" value="1"/>
</dbReference>
<dbReference type="InterPro" id="IPR011029">
    <property type="entry name" value="DEATH-like_dom_sf"/>
</dbReference>
<evidence type="ECO:0000313" key="2">
    <source>
        <dbReference type="EMBL" id="KAG9467593.1"/>
    </source>
</evidence>
<dbReference type="PROSITE" id="PS50824">
    <property type="entry name" value="DAPIN"/>
    <property type="match status" value="1"/>
</dbReference>
<dbReference type="Gene3D" id="1.10.533.10">
    <property type="entry name" value="Death Domain, Fas"/>
    <property type="match status" value="1"/>
</dbReference>
<sequence length="92" mass="10741">MAVTLLVVLVKALKKLKESSFRRFIEKLSDWEVREKYTKIPKDDLTGKDPEHIVGLINSYYREGYGAEVTLDILEGINEKKVREELQQDLME</sequence>
<gene>
    <name evidence="2" type="ORF">GDO78_014655</name>
</gene>
<dbReference type="Pfam" id="PF02758">
    <property type="entry name" value="PYRIN"/>
    <property type="match status" value="1"/>
</dbReference>
<evidence type="ECO:0000313" key="3">
    <source>
        <dbReference type="Proteomes" id="UP000770717"/>
    </source>
</evidence>
<organism evidence="2 3">
    <name type="scientific">Eleutherodactylus coqui</name>
    <name type="common">Puerto Rican coqui</name>
    <dbReference type="NCBI Taxonomy" id="57060"/>
    <lineage>
        <taxon>Eukaryota</taxon>
        <taxon>Metazoa</taxon>
        <taxon>Chordata</taxon>
        <taxon>Craniata</taxon>
        <taxon>Vertebrata</taxon>
        <taxon>Euteleostomi</taxon>
        <taxon>Amphibia</taxon>
        <taxon>Batrachia</taxon>
        <taxon>Anura</taxon>
        <taxon>Neobatrachia</taxon>
        <taxon>Hyloidea</taxon>
        <taxon>Eleutherodactylidae</taxon>
        <taxon>Eleutherodactylinae</taxon>
        <taxon>Eleutherodactylus</taxon>
        <taxon>Eleutherodactylus</taxon>
    </lineage>
</organism>
<dbReference type="Proteomes" id="UP000770717">
    <property type="component" value="Unassembled WGS sequence"/>
</dbReference>
<reference evidence="2" key="1">
    <citation type="thesis" date="2020" institute="ProQuest LLC" country="789 East Eisenhower Parkway, Ann Arbor, MI, USA">
        <title>Comparative Genomics and Chromosome Evolution.</title>
        <authorList>
            <person name="Mudd A.B."/>
        </authorList>
    </citation>
    <scope>NUCLEOTIDE SEQUENCE</scope>
    <source>
        <strain evidence="2">HN-11 Male</strain>
        <tissue evidence="2">Kidney and liver</tissue>
    </source>
</reference>
<feature type="domain" description="Pyrin" evidence="1">
    <location>
        <begin position="1"/>
        <end position="92"/>
    </location>
</feature>
<feature type="non-terminal residue" evidence="2">
    <location>
        <position position="92"/>
    </location>
</feature>
<dbReference type="EMBL" id="WNTK01001297">
    <property type="protein sequence ID" value="KAG9467593.1"/>
    <property type="molecule type" value="Genomic_DNA"/>
</dbReference>
<dbReference type="EMBL" id="WNTK01001297">
    <property type="protein sequence ID" value="KAG9467594.1"/>
    <property type="molecule type" value="Genomic_DNA"/>
</dbReference>
<accession>A0A8J6EEC2</accession>
<dbReference type="InterPro" id="IPR004020">
    <property type="entry name" value="DAPIN"/>
</dbReference>
<keyword evidence="3" id="KW-1185">Reference proteome</keyword>
<dbReference type="AlphaFoldDB" id="A0A8J6EEC2"/>
<proteinExistence type="predicted"/>
<evidence type="ECO:0000259" key="1">
    <source>
        <dbReference type="PROSITE" id="PS50824"/>
    </source>
</evidence>
<dbReference type="SUPFAM" id="SSF47986">
    <property type="entry name" value="DEATH domain"/>
    <property type="match status" value="1"/>
</dbReference>
<comment type="caution">
    <text evidence="2">The sequence shown here is derived from an EMBL/GenBank/DDBJ whole genome shotgun (WGS) entry which is preliminary data.</text>
</comment>